<proteinExistence type="inferred from homology"/>
<name>A0ABT5IX15_9NEIS</name>
<evidence type="ECO:0000256" key="4">
    <source>
        <dbReference type="ARBA" id="ARBA00022827"/>
    </source>
</evidence>
<evidence type="ECO:0000259" key="7">
    <source>
        <dbReference type="PROSITE" id="PS51645"/>
    </source>
</evidence>
<dbReference type="PANTHER" id="PTHR11455:SF9">
    <property type="entry name" value="CRYPTOCHROME CIRCADIAN CLOCK 5 ISOFORM X1"/>
    <property type="match status" value="1"/>
</dbReference>
<dbReference type="InterPro" id="IPR014729">
    <property type="entry name" value="Rossmann-like_a/b/a_fold"/>
</dbReference>
<dbReference type="Gene3D" id="1.25.40.80">
    <property type="match status" value="1"/>
</dbReference>
<dbReference type="Pfam" id="PF03441">
    <property type="entry name" value="FAD_binding_7"/>
    <property type="match status" value="1"/>
</dbReference>
<dbReference type="Pfam" id="PF00875">
    <property type="entry name" value="DNA_photolyase"/>
    <property type="match status" value="1"/>
</dbReference>
<evidence type="ECO:0000256" key="2">
    <source>
        <dbReference type="ARBA" id="ARBA00001974"/>
    </source>
</evidence>
<dbReference type="PROSITE" id="PS00691">
    <property type="entry name" value="DNA_PHOTOLYASES_1_2"/>
    <property type="match status" value="1"/>
</dbReference>
<dbReference type="InterPro" id="IPR005101">
    <property type="entry name" value="Cryptochr/Photolyase_FAD-bd"/>
</dbReference>
<keyword evidence="9" id="KW-1185">Reference proteome</keyword>
<dbReference type="InterPro" id="IPR006050">
    <property type="entry name" value="DNA_photolyase_N"/>
</dbReference>
<dbReference type="SUPFAM" id="SSF52425">
    <property type="entry name" value="Cryptochrome/photolyase, N-terminal domain"/>
    <property type="match status" value="1"/>
</dbReference>
<dbReference type="Gene3D" id="1.10.579.10">
    <property type="entry name" value="DNA Cyclobutane Dipyrimidine Photolyase, subunit A, domain 3"/>
    <property type="match status" value="1"/>
</dbReference>
<dbReference type="PANTHER" id="PTHR11455">
    <property type="entry name" value="CRYPTOCHROME"/>
    <property type="match status" value="1"/>
</dbReference>
<dbReference type="SUPFAM" id="SSF48173">
    <property type="entry name" value="Cryptochrome/photolyase FAD-binding domain"/>
    <property type="match status" value="1"/>
</dbReference>
<accession>A0ABT5IX15</accession>
<keyword evidence="3 6" id="KW-0285">Flavoprotein</keyword>
<keyword evidence="5 6" id="KW-0157">Chromophore</keyword>
<dbReference type="InterPro" id="IPR036155">
    <property type="entry name" value="Crypto/Photolyase_N_sf"/>
</dbReference>
<dbReference type="EMBL" id="JAQQLF010000008">
    <property type="protein sequence ID" value="MDC7717117.1"/>
    <property type="molecule type" value="Genomic_DNA"/>
</dbReference>
<dbReference type="InterPro" id="IPR018394">
    <property type="entry name" value="DNA_photolyase_1_CS_C"/>
</dbReference>
<dbReference type="Proteomes" id="UP001219956">
    <property type="component" value="Unassembled WGS sequence"/>
</dbReference>
<comment type="caution">
    <text evidence="8">The sequence shown here is derived from an EMBL/GenBank/DDBJ whole genome shotgun (WGS) entry which is preliminary data.</text>
</comment>
<keyword evidence="4 6" id="KW-0274">FAD</keyword>
<dbReference type="PRINTS" id="PR00147">
    <property type="entry name" value="DNAPHOTLYASE"/>
</dbReference>
<evidence type="ECO:0000256" key="6">
    <source>
        <dbReference type="RuleBase" id="RU004182"/>
    </source>
</evidence>
<comment type="cofactor">
    <cofactor evidence="2">
        <name>FAD</name>
        <dbReference type="ChEBI" id="CHEBI:57692"/>
    </cofactor>
</comment>
<dbReference type="PROSITE" id="PS51645">
    <property type="entry name" value="PHR_CRY_ALPHA_BETA"/>
    <property type="match status" value="1"/>
</dbReference>
<protein>
    <submittedName>
        <fullName evidence="8">Deoxyribodipyrimidine photo-lyase</fullName>
    </submittedName>
</protein>
<gene>
    <name evidence="8" type="ORF">PQU95_07785</name>
</gene>
<evidence type="ECO:0000256" key="3">
    <source>
        <dbReference type="ARBA" id="ARBA00022630"/>
    </source>
</evidence>
<evidence type="ECO:0000313" key="9">
    <source>
        <dbReference type="Proteomes" id="UP001219956"/>
    </source>
</evidence>
<sequence>MTLSKSLIWFRRDLRLADNAALLEACNHTDVVYGVFVFDSTILTQLPRDDARLGFIHHAVGELKQALQARGGDLLVLHGDPAVLIPAQAQALGCQTVYANRDYEPYARSRDAQVANSLTAAGSALVLCKDQVIFECDELLTGQNKPYTVFTPYMRAWRKRFHSSLALPYPDTGKAQWHKSGEDLSPMPTLSELGFGEASITPAAKPGREAGLDLLARFTRKLPHYHTLRDFPGEPGVSGLSVHLRFGTVSVREAVSLAISQENEGASCWLNELIWREFYQQLLWHYPQAAHESFKPAYRALQFPGEPHWFEAWCEGRTGYPIVDAAMCQLNQTGYMHNRLRMIVASFLVKDLLIDWRWGEAYFAAKLMDFDLAANNGGWQWAASTGCDAQPYFRIFNPVSQSEKFDPEGKFIRRYLPQLAALDNKSIHAPWLAKQLPLGFVLGQTYPAPIVDHAIQREHALALFGKQS</sequence>
<comment type="cofactor">
    <cofactor evidence="1">
        <name>(6R)-5,10-methylene-5,6,7,8-tetrahydrofolate</name>
        <dbReference type="ChEBI" id="CHEBI:15636"/>
    </cofactor>
</comment>
<dbReference type="RefSeq" id="WP_272751467.1">
    <property type="nucleotide sequence ID" value="NZ_JAQQLF010000008.1"/>
</dbReference>
<feature type="domain" description="Photolyase/cryptochrome alpha/beta" evidence="7">
    <location>
        <begin position="4"/>
        <end position="133"/>
    </location>
</feature>
<dbReference type="Gene3D" id="3.40.50.620">
    <property type="entry name" value="HUPs"/>
    <property type="match status" value="1"/>
</dbReference>
<evidence type="ECO:0000256" key="1">
    <source>
        <dbReference type="ARBA" id="ARBA00001932"/>
    </source>
</evidence>
<dbReference type="InterPro" id="IPR002081">
    <property type="entry name" value="Cryptochrome/DNA_photolyase_1"/>
</dbReference>
<evidence type="ECO:0000256" key="5">
    <source>
        <dbReference type="ARBA" id="ARBA00022991"/>
    </source>
</evidence>
<organism evidence="8 9">
    <name type="scientific">Vogesella aquatica</name>
    <dbReference type="NCBI Taxonomy" id="2984206"/>
    <lineage>
        <taxon>Bacteria</taxon>
        <taxon>Pseudomonadati</taxon>
        <taxon>Pseudomonadota</taxon>
        <taxon>Betaproteobacteria</taxon>
        <taxon>Neisseriales</taxon>
        <taxon>Chromobacteriaceae</taxon>
        <taxon>Vogesella</taxon>
    </lineage>
</organism>
<evidence type="ECO:0000313" key="8">
    <source>
        <dbReference type="EMBL" id="MDC7717117.1"/>
    </source>
</evidence>
<reference evidence="8 9" key="1">
    <citation type="submission" date="2023-01" db="EMBL/GenBank/DDBJ databases">
        <title>Novel species of the genus Vogesella isolated from rivers.</title>
        <authorList>
            <person name="Lu H."/>
        </authorList>
    </citation>
    <scope>NUCLEOTIDE SEQUENCE [LARGE SCALE GENOMIC DNA]</scope>
    <source>
        <strain evidence="8 9">DC21W</strain>
    </source>
</reference>
<comment type="similarity">
    <text evidence="6">Belongs to the DNA photolyase family.</text>
</comment>
<dbReference type="InterPro" id="IPR036134">
    <property type="entry name" value="Crypto/Photolyase_FAD-like_sf"/>
</dbReference>